<proteinExistence type="predicted"/>
<protein>
    <recommendedName>
        <fullName evidence="3">Ribbon-helix-helix protein CopG domain-containing protein</fullName>
    </recommendedName>
</protein>
<dbReference type="RefSeq" id="WP_323733173.1">
    <property type="nucleotide sequence ID" value="NZ_CP110820.1"/>
</dbReference>
<sequence length="95" mass="11071">MQYVTNNYNIMKEPQRPTVTITFSPKIRNLIISMSERYAMSRSKIISEAVEMYAERKAKEVGTLMSFAGSIKDDQGKEILEIIKKHRINKEEIMQ</sequence>
<evidence type="ECO:0008006" key="3">
    <source>
        <dbReference type="Google" id="ProtNLM"/>
    </source>
</evidence>
<keyword evidence="2" id="KW-1185">Reference proteome</keyword>
<dbReference type="EMBL" id="CP110820">
    <property type="protein sequence ID" value="WPX96332.1"/>
    <property type="molecule type" value="Genomic_DNA"/>
</dbReference>
<reference evidence="1 2" key="1">
    <citation type="submission" date="2022-11" db="EMBL/GenBank/DDBJ databases">
        <title>Host association and intracellularity evolved multiple times independently in the Rickettsiales.</title>
        <authorList>
            <person name="Castelli M."/>
            <person name="Nardi T."/>
            <person name="Gammuto L."/>
            <person name="Bellinzona G."/>
            <person name="Sabaneyeva E."/>
            <person name="Potekhin A."/>
            <person name="Serra V."/>
            <person name="Petroni G."/>
            <person name="Sassera D."/>
        </authorList>
    </citation>
    <scope>NUCLEOTIDE SEQUENCE [LARGE SCALE GENOMIC DNA]</scope>
    <source>
        <strain evidence="1 2">NDG2</strain>
    </source>
</reference>
<name>A0ABZ0ULG5_9RICK</name>
<evidence type="ECO:0000313" key="2">
    <source>
        <dbReference type="Proteomes" id="UP001327219"/>
    </source>
</evidence>
<evidence type="ECO:0000313" key="1">
    <source>
        <dbReference type="EMBL" id="WPX96332.1"/>
    </source>
</evidence>
<accession>A0ABZ0ULG5</accession>
<dbReference type="Proteomes" id="UP001327219">
    <property type="component" value="Chromosome"/>
</dbReference>
<organism evidence="1 2">
    <name type="scientific">Candidatus Bandiella euplotis</name>
    <dbReference type="NCBI Taxonomy" id="1664265"/>
    <lineage>
        <taxon>Bacteria</taxon>
        <taxon>Pseudomonadati</taxon>
        <taxon>Pseudomonadota</taxon>
        <taxon>Alphaproteobacteria</taxon>
        <taxon>Rickettsiales</taxon>
        <taxon>Candidatus Midichloriaceae</taxon>
        <taxon>Candidatus Bandiella</taxon>
    </lineage>
</organism>
<gene>
    <name evidence="1" type="ORF">Bandiella_00441</name>
</gene>